<dbReference type="OrthoDB" id="9811671at2"/>
<evidence type="ECO:0000256" key="1">
    <source>
        <dbReference type="SAM" id="SignalP"/>
    </source>
</evidence>
<keyword evidence="4" id="KW-1185">Reference proteome</keyword>
<organism evidence="3 4">
    <name type="scientific">Ferrovibrio terrae</name>
    <dbReference type="NCBI Taxonomy" id="2594003"/>
    <lineage>
        <taxon>Bacteria</taxon>
        <taxon>Pseudomonadati</taxon>
        <taxon>Pseudomonadota</taxon>
        <taxon>Alphaproteobacteria</taxon>
        <taxon>Rhodospirillales</taxon>
        <taxon>Rhodospirillaceae</taxon>
        <taxon>Ferrovibrio</taxon>
    </lineage>
</organism>
<dbReference type="RefSeq" id="WP_144069338.1">
    <property type="nucleotide sequence ID" value="NZ_CP041636.1"/>
</dbReference>
<dbReference type="EMBL" id="CP041636">
    <property type="protein sequence ID" value="QDO98357.1"/>
    <property type="molecule type" value="Genomic_DNA"/>
</dbReference>
<dbReference type="Proteomes" id="UP000317496">
    <property type="component" value="Chromosome"/>
</dbReference>
<dbReference type="Pfam" id="PF09917">
    <property type="entry name" value="DUF2147"/>
    <property type="match status" value="1"/>
</dbReference>
<evidence type="ECO:0000313" key="4">
    <source>
        <dbReference type="Proteomes" id="UP000317496"/>
    </source>
</evidence>
<accession>A0A516H3K7</accession>
<proteinExistence type="predicted"/>
<dbReference type="PANTHER" id="PTHR36919:SF3">
    <property type="entry name" value="BLL5882 PROTEIN"/>
    <property type="match status" value="1"/>
</dbReference>
<dbReference type="InterPro" id="IPR019223">
    <property type="entry name" value="DUF2147"/>
</dbReference>
<dbReference type="PANTHER" id="PTHR36919">
    <property type="entry name" value="BLR1215 PROTEIN"/>
    <property type="match status" value="1"/>
</dbReference>
<dbReference type="AlphaFoldDB" id="A0A516H3K7"/>
<dbReference type="KEGG" id="fer:FNB15_14225"/>
<protein>
    <submittedName>
        <fullName evidence="3">DUF2147 domain-containing protein</fullName>
    </submittedName>
</protein>
<name>A0A516H3K7_9PROT</name>
<keyword evidence="1" id="KW-0732">Signal</keyword>
<feature type="signal peptide" evidence="1">
    <location>
        <begin position="1"/>
        <end position="24"/>
    </location>
</feature>
<dbReference type="Gene3D" id="2.40.128.520">
    <property type="match status" value="1"/>
</dbReference>
<sequence length="153" mass="17005">MTRKLRNIIIAFLILTLGPIAAMAQTADSLVGKWKTIDDETNAPRSIVEITEANGELQGRILQIFYRPDEKPDPVCEACEGERKDRPVIGMTFLWGLKPDGSNEWASGSVLDPKNGKIYNAKATLTEAGQKLRLRGFIGTPILGRTQIWLREP</sequence>
<reference evidence="3 4" key="1">
    <citation type="submission" date="2019-07" db="EMBL/GenBank/DDBJ databases">
        <title>Genome sequencing for Ferrovibrio sp. K5.</title>
        <authorList>
            <person name="Park S.-J."/>
        </authorList>
    </citation>
    <scope>NUCLEOTIDE SEQUENCE [LARGE SCALE GENOMIC DNA]</scope>
    <source>
        <strain evidence="3 4">K5</strain>
    </source>
</reference>
<gene>
    <name evidence="3" type="ORF">FNB15_14225</name>
</gene>
<evidence type="ECO:0000313" key="3">
    <source>
        <dbReference type="EMBL" id="QDO98357.1"/>
    </source>
</evidence>
<feature type="domain" description="DUF2147" evidence="2">
    <location>
        <begin position="32"/>
        <end position="151"/>
    </location>
</feature>
<feature type="chain" id="PRO_5022069427" evidence="1">
    <location>
        <begin position="25"/>
        <end position="153"/>
    </location>
</feature>
<evidence type="ECO:0000259" key="2">
    <source>
        <dbReference type="Pfam" id="PF09917"/>
    </source>
</evidence>